<dbReference type="FunFam" id="3.30.300.160:FF:000002">
    <property type="entry name" value="Type II secretion system protein E"/>
    <property type="match status" value="1"/>
</dbReference>
<dbReference type="InterPro" id="IPR027417">
    <property type="entry name" value="P-loop_NTPase"/>
</dbReference>
<name>A0A1F2PFM7_9FIRM</name>
<feature type="domain" description="Bacterial type II secretion system protein E" evidence="4">
    <location>
        <begin position="173"/>
        <end position="553"/>
    </location>
</feature>
<dbReference type="PANTHER" id="PTHR30258">
    <property type="entry name" value="TYPE II SECRETION SYSTEM PROTEIN GSPE-RELATED"/>
    <property type="match status" value="1"/>
</dbReference>
<dbReference type="GO" id="GO:0005886">
    <property type="term" value="C:plasma membrane"/>
    <property type="evidence" value="ECO:0007669"/>
    <property type="project" value="TreeGrafter"/>
</dbReference>
<keyword evidence="2" id="KW-0547">Nucleotide-binding</keyword>
<evidence type="ECO:0000259" key="5">
    <source>
        <dbReference type="Pfam" id="PF05157"/>
    </source>
</evidence>
<dbReference type="Pfam" id="PF00437">
    <property type="entry name" value="T2SSE"/>
    <property type="match status" value="1"/>
</dbReference>
<protein>
    <submittedName>
        <fullName evidence="6">Type II secretion system protein E</fullName>
    </submittedName>
</protein>
<evidence type="ECO:0000256" key="2">
    <source>
        <dbReference type="ARBA" id="ARBA00022741"/>
    </source>
</evidence>
<dbReference type="CDD" id="cd01129">
    <property type="entry name" value="PulE-GspE-like"/>
    <property type="match status" value="1"/>
</dbReference>
<dbReference type="Gene3D" id="3.30.300.160">
    <property type="entry name" value="Type II secretion system, protein E, N-terminal domain"/>
    <property type="match status" value="1"/>
</dbReference>
<dbReference type="SUPFAM" id="SSF160246">
    <property type="entry name" value="EspE N-terminal domain-like"/>
    <property type="match status" value="1"/>
</dbReference>
<evidence type="ECO:0000313" key="6">
    <source>
        <dbReference type="EMBL" id="OFV70169.1"/>
    </source>
</evidence>
<dbReference type="STRING" id="52694.ACWI_23740"/>
<sequence length="560" mass="62431">METKNIRIGDILINAGFIREEQLQEALAYQKIDKSKRLGAILVEYGYVTEDQLLTALSKRLNVLVLNLQDTPIDLEAAAKIPQNIAFKYTLIPIGEENNHLVVAMNDPLDFYAIEDLRLITNMNIDVVLATREVILETIRKSYTEIEAKKAAKAANKTVEGSSLSFVEDILTNEGDAPIVNLVNSVLLKGHNAGASDIHIEPFEKETIIRLRIDGLIVDYLTLANNLHQSLIARIKILSNLDIAERRVPQDGHFRIRIDGVEMNVRSSSIPTVYGEKMVMRFLSMNVPLDHAGQFGMNDGDYQKILQMLQSPHGVVYITGPTGSGKTTTLYMILEMLSQRNVNIATIEDPVERNLPKINQTQVNILAGLTFDVGLRSILRQDPDIIMVGETRDTETASIAVRSAITGHLVLSTLHTNDAVSAVVRLQDMGVEPYLVANSLTGVVAQRLVKKICPNCREAYVASEIEKELLGEPRLTTLYRGRGCHICNNTGYKGRTAIHEILAIDKTIRNLISRKEPIEDIYNYVEQTGKLIPLRKSVANLTISGITSMEEFLKLSYYVE</sequence>
<comment type="similarity">
    <text evidence="1">Belongs to the GSP E family.</text>
</comment>
<proteinExistence type="inferred from homology"/>
<dbReference type="AlphaFoldDB" id="A0A1F2PFM7"/>
<dbReference type="InterPro" id="IPR007831">
    <property type="entry name" value="T2SS_GspE_N"/>
</dbReference>
<dbReference type="Pfam" id="PF05157">
    <property type="entry name" value="MshEN"/>
    <property type="match status" value="1"/>
</dbReference>
<evidence type="ECO:0000259" key="4">
    <source>
        <dbReference type="Pfam" id="PF00437"/>
    </source>
</evidence>
<dbReference type="RefSeq" id="WP_070371652.1">
    <property type="nucleotide sequence ID" value="NZ_LKEU01000033.1"/>
</dbReference>
<dbReference type="OrthoDB" id="9808272at2"/>
<evidence type="ECO:0000313" key="7">
    <source>
        <dbReference type="Proteomes" id="UP000176244"/>
    </source>
</evidence>
<reference evidence="6 7" key="1">
    <citation type="submission" date="2015-09" db="EMBL/GenBank/DDBJ databases">
        <title>Genome sequence of Acetobacterium wieringae DSM 1911.</title>
        <authorList>
            <person name="Poehlein A."/>
            <person name="Bengelsdorf F.R."/>
            <person name="Schiel-Bengelsdorf B."/>
            <person name="Duerre P."/>
            <person name="Daniel R."/>
        </authorList>
    </citation>
    <scope>NUCLEOTIDE SEQUENCE [LARGE SCALE GENOMIC DNA]</scope>
    <source>
        <strain evidence="6 7">DSM 1911</strain>
    </source>
</reference>
<gene>
    <name evidence="6" type="primary">epsE_2</name>
    <name evidence="6" type="ORF">ACWI_23740</name>
</gene>
<dbReference type="PANTHER" id="PTHR30258:SF1">
    <property type="entry name" value="PROTEIN TRANSPORT PROTEIN HOFB HOMOLOG"/>
    <property type="match status" value="1"/>
</dbReference>
<evidence type="ECO:0000256" key="3">
    <source>
        <dbReference type="ARBA" id="ARBA00022840"/>
    </source>
</evidence>
<dbReference type="InterPro" id="IPR037257">
    <property type="entry name" value="T2SS_E_N_sf"/>
</dbReference>
<feature type="domain" description="Type II secretion system protein GspE N-terminal" evidence="5">
    <location>
        <begin position="65"/>
        <end position="144"/>
    </location>
</feature>
<comment type="caution">
    <text evidence="6">The sequence shown here is derived from an EMBL/GenBank/DDBJ whole genome shotgun (WGS) entry which is preliminary data.</text>
</comment>
<dbReference type="Gene3D" id="3.40.50.300">
    <property type="entry name" value="P-loop containing nucleotide triphosphate hydrolases"/>
    <property type="match status" value="1"/>
</dbReference>
<dbReference type="GO" id="GO:0005524">
    <property type="term" value="F:ATP binding"/>
    <property type="evidence" value="ECO:0007669"/>
    <property type="project" value="UniProtKB-KW"/>
</dbReference>
<dbReference type="Proteomes" id="UP000176244">
    <property type="component" value="Unassembled WGS sequence"/>
</dbReference>
<accession>A0A1F2PFM7</accession>
<dbReference type="InterPro" id="IPR001482">
    <property type="entry name" value="T2SS/T4SS_dom"/>
</dbReference>
<dbReference type="GO" id="GO:0016887">
    <property type="term" value="F:ATP hydrolysis activity"/>
    <property type="evidence" value="ECO:0007669"/>
    <property type="project" value="TreeGrafter"/>
</dbReference>
<dbReference type="SUPFAM" id="SSF52540">
    <property type="entry name" value="P-loop containing nucleoside triphosphate hydrolases"/>
    <property type="match status" value="1"/>
</dbReference>
<dbReference type="Gene3D" id="3.30.450.90">
    <property type="match status" value="1"/>
</dbReference>
<organism evidence="6 7">
    <name type="scientific">Acetobacterium wieringae</name>
    <dbReference type="NCBI Taxonomy" id="52694"/>
    <lineage>
        <taxon>Bacteria</taxon>
        <taxon>Bacillati</taxon>
        <taxon>Bacillota</taxon>
        <taxon>Clostridia</taxon>
        <taxon>Eubacteriales</taxon>
        <taxon>Eubacteriaceae</taxon>
        <taxon>Acetobacterium</taxon>
    </lineage>
</organism>
<evidence type="ECO:0000256" key="1">
    <source>
        <dbReference type="ARBA" id="ARBA00006611"/>
    </source>
</evidence>
<dbReference type="EMBL" id="LKEU01000033">
    <property type="protein sequence ID" value="OFV70169.1"/>
    <property type="molecule type" value="Genomic_DNA"/>
</dbReference>
<keyword evidence="3" id="KW-0067">ATP-binding</keyword>